<dbReference type="Gene3D" id="3.40.50.2000">
    <property type="entry name" value="Glycogen Phosphorylase B"/>
    <property type="match status" value="1"/>
</dbReference>
<dbReference type="Proteomes" id="UP000593765">
    <property type="component" value="Chromosome"/>
</dbReference>
<gene>
    <name evidence="1" type="ORF">IPV69_04550</name>
</gene>
<dbReference type="PANTHER" id="PTHR45947">
    <property type="entry name" value="SULFOQUINOVOSYL TRANSFERASE SQD2"/>
    <property type="match status" value="1"/>
</dbReference>
<dbReference type="GO" id="GO:0016757">
    <property type="term" value="F:glycosyltransferase activity"/>
    <property type="evidence" value="ECO:0007669"/>
    <property type="project" value="TreeGrafter"/>
</dbReference>
<dbReference type="PANTHER" id="PTHR45947:SF3">
    <property type="entry name" value="SULFOQUINOVOSYL TRANSFERASE SQD2"/>
    <property type="match status" value="1"/>
</dbReference>
<name>A0A7M2WYQ6_9BACT</name>
<dbReference type="SUPFAM" id="SSF53756">
    <property type="entry name" value="UDP-Glycosyltransferase/glycogen phosphorylase"/>
    <property type="match status" value="1"/>
</dbReference>
<dbReference type="KEGG" id="hbs:IPV69_04550"/>
<evidence type="ECO:0000313" key="1">
    <source>
        <dbReference type="EMBL" id="QOV90638.1"/>
    </source>
</evidence>
<protein>
    <submittedName>
        <fullName evidence="1">Glycosyltransferase</fullName>
    </submittedName>
</protein>
<sequence length="270" mass="29615">MTFLQPTFRGKLGATKHWLDRAIFRASEEHRALVANTAAADITTFGGLGPADEFRHLLRRIGAGELAERVNWLPYPVPHSFCSRELSTGRLDRIIAIGRWNSPQKNAALLASTVRQLSNRGSRSRIVIIGQGAKERFSVLARQVRNVQVLGVQPRERIRDLMAESRTLLLSSRWEGSPIVANEMLALGGTVVGTPIPSISGLVAETAYGRVSSYHNPHSLAAAVSKESDAWDRGERNPQAIAAYWRPLVSPVGVAQRLLALLSLPIVHRA</sequence>
<proteinExistence type="predicted"/>
<dbReference type="InterPro" id="IPR050194">
    <property type="entry name" value="Glycosyltransferase_grp1"/>
</dbReference>
<reference evidence="1 2" key="1">
    <citation type="submission" date="2020-10" db="EMBL/GenBank/DDBJ databases">
        <title>Wide distribution of Phycisphaera-like planctomycetes from WD2101 soil group in peatlands and genome analysis of the first cultivated representative.</title>
        <authorList>
            <person name="Dedysh S.N."/>
            <person name="Beletsky A.V."/>
            <person name="Ivanova A."/>
            <person name="Kulichevskaya I.S."/>
            <person name="Suzina N.E."/>
            <person name="Philippov D.A."/>
            <person name="Rakitin A.L."/>
            <person name="Mardanov A.V."/>
            <person name="Ravin N.V."/>
        </authorList>
    </citation>
    <scope>NUCLEOTIDE SEQUENCE [LARGE SCALE GENOMIC DNA]</scope>
    <source>
        <strain evidence="1 2">M1803</strain>
    </source>
</reference>
<evidence type="ECO:0000313" key="2">
    <source>
        <dbReference type="Proteomes" id="UP000593765"/>
    </source>
</evidence>
<organism evidence="1 2">
    <name type="scientific">Humisphaera borealis</name>
    <dbReference type="NCBI Taxonomy" id="2807512"/>
    <lineage>
        <taxon>Bacteria</taxon>
        <taxon>Pseudomonadati</taxon>
        <taxon>Planctomycetota</taxon>
        <taxon>Phycisphaerae</taxon>
        <taxon>Tepidisphaerales</taxon>
        <taxon>Tepidisphaeraceae</taxon>
        <taxon>Humisphaera</taxon>
    </lineage>
</organism>
<dbReference type="AlphaFoldDB" id="A0A7M2WYQ6"/>
<accession>A0A7M2WYQ6</accession>
<keyword evidence="2" id="KW-1185">Reference proteome</keyword>
<dbReference type="EMBL" id="CP063458">
    <property type="protein sequence ID" value="QOV90638.1"/>
    <property type="molecule type" value="Genomic_DNA"/>
</dbReference>
<dbReference type="Pfam" id="PF13692">
    <property type="entry name" value="Glyco_trans_1_4"/>
    <property type="match status" value="1"/>
</dbReference>